<protein>
    <submittedName>
        <fullName evidence="1">Uncharacterized protein</fullName>
    </submittedName>
</protein>
<sequence>MDVYSSSKRLELDTGTLSVLDAFLDRRTLEHLALSASSIPSQDLVAILERPSSLANLSIEEEYFTDLFWRTDPASDPVYV</sequence>
<keyword evidence="2" id="KW-1185">Reference proteome</keyword>
<feature type="non-terminal residue" evidence="1">
    <location>
        <position position="80"/>
    </location>
</feature>
<evidence type="ECO:0000313" key="1">
    <source>
        <dbReference type="EMBL" id="EFJ03355.1"/>
    </source>
</evidence>
<organism evidence="2">
    <name type="scientific">Schizophyllum commune (strain H4-8 / FGSC 9210)</name>
    <name type="common">Split gill fungus</name>
    <dbReference type="NCBI Taxonomy" id="578458"/>
    <lineage>
        <taxon>Eukaryota</taxon>
        <taxon>Fungi</taxon>
        <taxon>Dikarya</taxon>
        <taxon>Basidiomycota</taxon>
        <taxon>Agaricomycotina</taxon>
        <taxon>Agaricomycetes</taxon>
        <taxon>Agaricomycetidae</taxon>
        <taxon>Agaricales</taxon>
        <taxon>Schizophyllaceae</taxon>
        <taxon>Schizophyllum</taxon>
    </lineage>
</organism>
<dbReference type="InParanoid" id="D8PL15"/>
<accession>D8PL15</accession>
<dbReference type="EMBL" id="GL377302">
    <property type="protein sequence ID" value="EFJ03355.1"/>
    <property type="molecule type" value="Genomic_DNA"/>
</dbReference>
<evidence type="ECO:0000313" key="2">
    <source>
        <dbReference type="Proteomes" id="UP000007431"/>
    </source>
</evidence>
<dbReference type="Proteomes" id="UP000007431">
    <property type="component" value="Unassembled WGS sequence"/>
</dbReference>
<gene>
    <name evidence="1" type="ORF">SCHCODRAFT_103249</name>
</gene>
<name>D8PL15_SCHCM</name>
<dbReference type="RefSeq" id="XP_003038257.1">
    <property type="nucleotide sequence ID" value="XM_003038211.1"/>
</dbReference>
<dbReference type="HOGENOM" id="CLU_2591142_0_0_1"/>
<dbReference type="KEGG" id="scm:SCHCO_02667308"/>
<reference evidence="1 2" key="1">
    <citation type="journal article" date="2010" name="Nat. Biotechnol.">
        <title>Genome sequence of the model mushroom Schizophyllum commune.</title>
        <authorList>
            <person name="Ohm R.A."/>
            <person name="de Jong J.F."/>
            <person name="Lugones L.G."/>
            <person name="Aerts A."/>
            <person name="Kothe E."/>
            <person name="Stajich J.E."/>
            <person name="de Vries R.P."/>
            <person name="Record E."/>
            <person name="Levasseur A."/>
            <person name="Baker S.E."/>
            <person name="Bartholomew K.A."/>
            <person name="Coutinho P.M."/>
            <person name="Erdmann S."/>
            <person name="Fowler T.J."/>
            <person name="Gathman A.C."/>
            <person name="Lombard V."/>
            <person name="Henrissat B."/>
            <person name="Knabe N."/>
            <person name="Kuees U."/>
            <person name="Lilly W.W."/>
            <person name="Lindquist E."/>
            <person name="Lucas S."/>
            <person name="Magnuson J.K."/>
            <person name="Piumi F."/>
            <person name="Raudaskoski M."/>
            <person name="Salamov A."/>
            <person name="Schmutz J."/>
            <person name="Schwarze F.W.M.R."/>
            <person name="vanKuyk P.A."/>
            <person name="Horton J.S."/>
            <person name="Grigoriev I.V."/>
            <person name="Woesten H.A.B."/>
        </authorList>
    </citation>
    <scope>NUCLEOTIDE SEQUENCE [LARGE SCALE GENOMIC DNA]</scope>
    <source>
        <strain evidence="2">H4-8 / FGSC 9210</strain>
    </source>
</reference>
<dbReference type="VEuPathDB" id="FungiDB:SCHCODRAFT_02667308"/>
<dbReference type="GeneID" id="9588608"/>
<dbReference type="AlphaFoldDB" id="D8PL15"/>
<proteinExistence type="predicted"/>